<dbReference type="Proteomes" id="UP000245768">
    <property type="component" value="Unassembled WGS sequence"/>
</dbReference>
<dbReference type="EMBL" id="KZ819636">
    <property type="protein sequence ID" value="PWN90456.1"/>
    <property type="molecule type" value="Genomic_DNA"/>
</dbReference>
<accession>A0A316YN36</accession>
<dbReference type="InParanoid" id="A0A316YN36"/>
<keyword evidence="3" id="KW-1185">Reference proteome</keyword>
<gene>
    <name evidence="2" type="ORF">FA10DRAFT_286165</name>
</gene>
<feature type="compositionally biased region" description="Basic and acidic residues" evidence="1">
    <location>
        <begin position="76"/>
        <end position="100"/>
    </location>
</feature>
<sequence>MIRRPPTAITLQQSEVEELKAERIAQGGDEESTTRGEDTTHEHHQLDDSRQQSGAGLGSGTASGREGPAYDQGQGEAEHPADQQARERQQMSRRERIGII</sequence>
<evidence type="ECO:0000256" key="1">
    <source>
        <dbReference type="SAM" id="MobiDB-lite"/>
    </source>
</evidence>
<dbReference type="GeneID" id="37045973"/>
<name>A0A316YN36_9BASI</name>
<dbReference type="RefSeq" id="XP_025377654.1">
    <property type="nucleotide sequence ID" value="XM_025524057.1"/>
</dbReference>
<evidence type="ECO:0000313" key="3">
    <source>
        <dbReference type="Proteomes" id="UP000245768"/>
    </source>
</evidence>
<proteinExistence type="predicted"/>
<evidence type="ECO:0000313" key="2">
    <source>
        <dbReference type="EMBL" id="PWN90456.1"/>
    </source>
</evidence>
<feature type="region of interest" description="Disordered" evidence="1">
    <location>
        <begin position="21"/>
        <end position="100"/>
    </location>
</feature>
<feature type="compositionally biased region" description="Basic and acidic residues" evidence="1">
    <location>
        <begin position="32"/>
        <end position="50"/>
    </location>
</feature>
<dbReference type="AlphaFoldDB" id="A0A316YN36"/>
<protein>
    <submittedName>
        <fullName evidence="2">Uncharacterized protein</fullName>
    </submittedName>
</protein>
<organism evidence="2 3">
    <name type="scientific">Acaromyces ingoldii</name>
    <dbReference type="NCBI Taxonomy" id="215250"/>
    <lineage>
        <taxon>Eukaryota</taxon>
        <taxon>Fungi</taxon>
        <taxon>Dikarya</taxon>
        <taxon>Basidiomycota</taxon>
        <taxon>Ustilaginomycotina</taxon>
        <taxon>Exobasidiomycetes</taxon>
        <taxon>Exobasidiales</taxon>
        <taxon>Cryptobasidiaceae</taxon>
        <taxon>Acaromyces</taxon>
    </lineage>
</organism>
<reference evidence="2 3" key="1">
    <citation type="journal article" date="2018" name="Mol. Biol. Evol.">
        <title>Broad Genomic Sampling Reveals a Smut Pathogenic Ancestry of the Fungal Clade Ustilaginomycotina.</title>
        <authorList>
            <person name="Kijpornyongpan T."/>
            <person name="Mondo S.J."/>
            <person name="Barry K."/>
            <person name="Sandor L."/>
            <person name="Lee J."/>
            <person name="Lipzen A."/>
            <person name="Pangilinan J."/>
            <person name="LaButti K."/>
            <person name="Hainaut M."/>
            <person name="Henrissat B."/>
            <person name="Grigoriev I.V."/>
            <person name="Spatafora J.W."/>
            <person name="Aime M.C."/>
        </authorList>
    </citation>
    <scope>NUCLEOTIDE SEQUENCE [LARGE SCALE GENOMIC DNA]</scope>
    <source>
        <strain evidence="2 3">MCA 4198</strain>
    </source>
</reference>